<accession>A0A6A6DCF8</accession>
<gene>
    <name evidence="1" type="ORF">K469DRAFT_39209</name>
</gene>
<evidence type="ECO:0000313" key="1">
    <source>
        <dbReference type="EMBL" id="KAF2176052.1"/>
    </source>
</evidence>
<dbReference type="AlphaFoldDB" id="A0A6A6DCF8"/>
<proteinExistence type="predicted"/>
<dbReference type="Proteomes" id="UP000800200">
    <property type="component" value="Unassembled WGS sequence"/>
</dbReference>
<keyword evidence="2" id="KW-1185">Reference proteome</keyword>
<reference evidence="1" key="1">
    <citation type="journal article" date="2020" name="Stud. Mycol.">
        <title>101 Dothideomycetes genomes: a test case for predicting lifestyles and emergence of pathogens.</title>
        <authorList>
            <person name="Haridas S."/>
            <person name="Albert R."/>
            <person name="Binder M."/>
            <person name="Bloem J."/>
            <person name="Labutti K."/>
            <person name="Salamov A."/>
            <person name="Andreopoulos B."/>
            <person name="Baker S."/>
            <person name="Barry K."/>
            <person name="Bills G."/>
            <person name="Bluhm B."/>
            <person name="Cannon C."/>
            <person name="Castanera R."/>
            <person name="Culley D."/>
            <person name="Daum C."/>
            <person name="Ezra D."/>
            <person name="Gonzalez J."/>
            <person name="Henrissat B."/>
            <person name="Kuo A."/>
            <person name="Liang C."/>
            <person name="Lipzen A."/>
            <person name="Lutzoni F."/>
            <person name="Magnuson J."/>
            <person name="Mondo S."/>
            <person name="Nolan M."/>
            <person name="Ohm R."/>
            <person name="Pangilinan J."/>
            <person name="Park H.-J."/>
            <person name="Ramirez L."/>
            <person name="Alfaro M."/>
            <person name="Sun H."/>
            <person name="Tritt A."/>
            <person name="Yoshinaga Y."/>
            <person name="Zwiers L.-H."/>
            <person name="Turgeon B."/>
            <person name="Goodwin S."/>
            <person name="Spatafora J."/>
            <person name="Crous P."/>
            <person name="Grigoriev I."/>
        </authorList>
    </citation>
    <scope>NUCLEOTIDE SEQUENCE</scope>
    <source>
        <strain evidence="1">CBS 207.26</strain>
    </source>
</reference>
<organism evidence="1 2">
    <name type="scientific">Zopfia rhizophila CBS 207.26</name>
    <dbReference type="NCBI Taxonomy" id="1314779"/>
    <lineage>
        <taxon>Eukaryota</taxon>
        <taxon>Fungi</taxon>
        <taxon>Dikarya</taxon>
        <taxon>Ascomycota</taxon>
        <taxon>Pezizomycotina</taxon>
        <taxon>Dothideomycetes</taxon>
        <taxon>Dothideomycetes incertae sedis</taxon>
        <taxon>Zopfiaceae</taxon>
        <taxon>Zopfia</taxon>
    </lineage>
</organism>
<evidence type="ECO:0000313" key="2">
    <source>
        <dbReference type="Proteomes" id="UP000800200"/>
    </source>
</evidence>
<sequence>MMHVRKQSFPHTAEASRDPKLTRTLVCCCYCRSISTDLTFCMRITRITKSRYRTCVGAVPIANGECEMIISTISLERCKESIISHDGIECFVKITRIVSSANDTQEDLGGQSLPPTLTDCIHLLQRLSHVRRAWWRESIVEGATSNLRRRARHYLMG</sequence>
<dbReference type="EMBL" id="ML994717">
    <property type="protein sequence ID" value="KAF2176052.1"/>
    <property type="molecule type" value="Genomic_DNA"/>
</dbReference>
<name>A0A6A6DCF8_9PEZI</name>
<protein>
    <submittedName>
        <fullName evidence="1">Uncharacterized protein</fullName>
    </submittedName>
</protein>